<feature type="domain" description="CID" evidence="1">
    <location>
        <begin position="3"/>
        <end position="132"/>
    </location>
</feature>
<dbReference type="PANTHER" id="PTHR15921:SF3">
    <property type="entry name" value="PRE-MRNA CLEAVAGE COMPLEX 2 PROTEIN PCF11"/>
    <property type="match status" value="1"/>
</dbReference>
<dbReference type="Gene3D" id="1.25.40.90">
    <property type="match status" value="1"/>
</dbReference>
<dbReference type="InterPro" id="IPR047415">
    <property type="entry name" value="Pcf11_CID"/>
</dbReference>
<protein>
    <recommendedName>
        <fullName evidence="1">CID domain-containing protein</fullName>
    </recommendedName>
</protein>
<dbReference type="EMBL" id="JBJQND010000004">
    <property type="protein sequence ID" value="KAL3878183.1"/>
    <property type="molecule type" value="Genomic_DNA"/>
</dbReference>
<reference evidence="2 3" key="1">
    <citation type="submission" date="2024-11" db="EMBL/GenBank/DDBJ databases">
        <title>Chromosome-level genome assembly of the freshwater bivalve Anodonta woodiana.</title>
        <authorList>
            <person name="Chen X."/>
        </authorList>
    </citation>
    <scope>NUCLEOTIDE SEQUENCE [LARGE SCALE GENOMIC DNA]</scope>
    <source>
        <strain evidence="2">MN2024</strain>
        <tissue evidence="2">Gills</tissue>
    </source>
</reference>
<dbReference type="Proteomes" id="UP001634394">
    <property type="component" value="Unassembled WGS sequence"/>
</dbReference>
<dbReference type="CDD" id="cd16982">
    <property type="entry name" value="CID_Pcf11"/>
    <property type="match status" value="1"/>
</dbReference>
<dbReference type="AlphaFoldDB" id="A0ABD3WZJ9"/>
<comment type="caution">
    <text evidence="2">The sequence shown here is derived from an EMBL/GenBank/DDBJ whole genome shotgun (WGS) entry which is preliminary data.</text>
</comment>
<sequence length="270" mass="31627">MSKPEDVIAVYQLALRDLREVMEAHIQFLTMMADDHVQYAAEIVHTIEAHIEKVKPREKLPAIYLIDSIVKDLPQSSYKSLFTKNIVRTFTSVFEKVNDKTRLALFAVRLSWVGVFPNNALYRLDWQIKSRLDPGWPIKATPPVLGSNHVDPSCLQSWQQYSKMWLDCKDNDSTLLQHVQNAKIMTVQHVQIAKIMTVQHVQNAKIMTHVQNAKIMTVLFNLQLVKRKIMKKRFFKHFYLCLLKWCRSEEENTKPSVHFLNLKKKKQQEN</sequence>
<dbReference type="InterPro" id="IPR045154">
    <property type="entry name" value="PCF11-like"/>
</dbReference>
<evidence type="ECO:0000313" key="2">
    <source>
        <dbReference type="EMBL" id="KAL3878183.1"/>
    </source>
</evidence>
<evidence type="ECO:0000259" key="1">
    <source>
        <dbReference type="PROSITE" id="PS51391"/>
    </source>
</evidence>
<organism evidence="2 3">
    <name type="scientific">Sinanodonta woodiana</name>
    <name type="common">Chinese pond mussel</name>
    <name type="synonym">Anodonta woodiana</name>
    <dbReference type="NCBI Taxonomy" id="1069815"/>
    <lineage>
        <taxon>Eukaryota</taxon>
        <taxon>Metazoa</taxon>
        <taxon>Spiralia</taxon>
        <taxon>Lophotrochozoa</taxon>
        <taxon>Mollusca</taxon>
        <taxon>Bivalvia</taxon>
        <taxon>Autobranchia</taxon>
        <taxon>Heteroconchia</taxon>
        <taxon>Palaeoheterodonta</taxon>
        <taxon>Unionida</taxon>
        <taxon>Unionoidea</taxon>
        <taxon>Unionidae</taxon>
        <taxon>Unioninae</taxon>
        <taxon>Sinanodonta</taxon>
    </lineage>
</organism>
<dbReference type="Pfam" id="PF04818">
    <property type="entry name" value="CID"/>
    <property type="match status" value="1"/>
</dbReference>
<dbReference type="InterPro" id="IPR008942">
    <property type="entry name" value="ENTH_VHS"/>
</dbReference>
<keyword evidence="3" id="KW-1185">Reference proteome</keyword>
<dbReference type="PROSITE" id="PS51391">
    <property type="entry name" value="CID"/>
    <property type="match status" value="1"/>
</dbReference>
<proteinExistence type="predicted"/>
<accession>A0ABD3WZJ9</accession>
<gene>
    <name evidence="2" type="ORF">ACJMK2_030552</name>
</gene>
<dbReference type="PANTHER" id="PTHR15921">
    <property type="entry name" value="PRE-MRNA CLEAVAGE COMPLEX II"/>
    <property type="match status" value="1"/>
</dbReference>
<evidence type="ECO:0000313" key="3">
    <source>
        <dbReference type="Proteomes" id="UP001634394"/>
    </source>
</evidence>
<name>A0ABD3WZJ9_SINWO</name>
<dbReference type="InterPro" id="IPR006569">
    <property type="entry name" value="CID_dom"/>
</dbReference>
<dbReference type="SUPFAM" id="SSF48464">
    <property type="entry name" value="ENTH/VHS domain"/>
    <property type="match status" value="1"/>
</dbReference>
<dbReference type="SMART" id="SM00582">
    <property type="entry name" value="RPR"/>
    <property type="match status" value="1"/>
</dbReference>